<feature type="domain" description="GHMP kinase N-terminal" evidence="3">
    <location>
        <begin position="63"/>
        <end position="132"/>
    </location>
</feature>
<dbReference type="Pfam" id="PF08544">
    <property type="entry name" value="GHMP_kinases_C"/>
    <property type="match status" value="1"/>
</dbReference>
<evidence type="ECO:0000259" key="3">
    <source>
        <dbReference type="Pfam" id="PF00288"/>
    </source>
</evidence>
<dbReference type="InterPro" id="IPR004422">
    <property type="entry name" value="RFAP_synthase"/>
</dbReference>
<dbReference type="NCBIfam" id="TIGR00144">
    <property type="entry name" value="beta_RFAP_syn"/>
    <property type="match status" value="1"/>
</dbReference>
<evidence type="ECO:0000313" key="5">
    <source>
        <dbReference type="EMBL" id="SDF08582.1"/>
    </source>
</evidence>
<dbReference type="EC" id="2.4.2.54" evidence="2"/>
<dbReference type="PANTHER" id="PTHR20861:SF6">
    <property type="entry name" value="BETA-RIBOFURANOSYLPHENOL 5'-PHOSPHATE SYNTHASE"/>
    <property type="match status" value="1"/>
</dbReference>
<dbReference type="Pfam" id="PF00288">
    <property type="entry name" value="GHMP_kinases_N"/>
    <property type="match status" value="1"/>
</dbReference>
<gene>
    <name evidence="5" type="ORF">SAMN05216218_103306</name>
</gene>
<dbReference type="AlphaFoldDB" id="A0A1G7I7E6"/>
<keyword evidence="6" id="KW-1185">Reference proteome</keyword>
<dbReference type="GO" id="GO:0043793">
    <property type="term" value="F:beta-ribofuranosylaminobenzene 5'-phosphate synthase activity"/>
    <property type="evidence" value="ECO:0007669"/>
    <property type="project" value="UniProtKB-EC"/>
</dbReference>
<dbReference type="InterPro" id="IPR006204">
    <property type="entry name" value="GHMP_kinase_N_dom"/>
</dbReference>
<dbReference type="UniPathway" id="UPA00065"/>
<accession>A0A1G7I7E6</accession>
<feature type="domain" description="GHMP kinase C-terminal" evidence="4">
    <location>
        <begin position="215"/>
        <end position="297"/>
    </location>
</feature>
<dbReference type="Gene3D" id="3.30.230.10">
    <property type="match status" value="1"/>
</dbReference>
<reference evidence="6" key="1">
    <citation type="submission" date="2016-10" db="EMBL/GenBank/DDBJ databases">
        <authorList>
            <person name="Varghese N."/>
            <person name="Submissions S."/>
        </authorList>
    </citation>
    <scope>NUCLEOTIDE SEQUENCE [LARGE SCALE GENOMIC DNA]</scope>
    <source>
        <strain evidence="6">IBRC-M 10760</strain>
    </source>
</reference>
<dbReference type="EMBL" id="FNBK01000003">
    <property type="protein sequence ID" value="SDF08582.1"/>
    <property type="molecule type" value="Genomic_DNA"/>
</dbReference>
<protein>
    <recommendedName>
        <fullName evidence="2">Beta-ribofuranosylaminobenzene 5'-phosphate synthase</fullName>
        <shortName evidence="2">Beta-RFA-P synthase</shortName>
        <ecNumber evidence="2">2.4.2.54</ecNumber>
    </recommendedName>
</protein>
<evidence type="ECO:0000259" key="4">
    <source>
        <dbReference type="Pfam" id="PF08544"/>
    </source>
</evidence>
<sequence>MTRVAAGARLHFGFQNLSLARERLYGGVGVALDEPRVVIEADPADGVHCADATVADHARTAVDLLDVSGVDLTVVERLPRHVGLGSGTQLAMATLAAVAAAHDRDPELRDRAPALGRGGRSGVGVAAAEVGGFVVDGGHPTELFTAAPPADGAWTVPPVTARHELPTDWRFVVAVPETDPGRSGEAEDESMRTVVERADPGIADEIGGVLLRRILPAAAEGDRATFGDGVSKLGRLNGAWYADEQGGVYRPPAGRIVDELSGHPAVTGTGQSSWGPTVYALTDATMAEDARTAARDALDAVGVDGRIVVSAPTNRGLRIET</sequence>
<dbReference type="Proteomes" id="UP000199076">
    <property type="component" value="Unassembled WGS sequence"/>
</dbReference>
<dbReference type="OrthoDB" id="85156at2157"/>
<name>A0A1G7I7E6_9EURY</name>
<dbReference type="PIRSF" id="PIRSF004884">
    <property type="entry name" value="Sugar_kin_arch"/>
    <property type="match status" value="1"/>
</dbReference>
<evidence type="ECO:0000256" key="2">
    <source>
        <dbReference type="PIRNR" id="PIRNR004884"/>
    </source>
</evidence>
<keyword evidence="1 2" id="KW-0808">Transferase</keyword>
<dbReference type="RefSeq" id="WP_092689220.1">
    <property type="nucleotide sequence ID" value="NZ_FNBK01000003.1"/>
</dbReference>
<dbReference type="SUPFAM" id="SSF54211">
    <property type="entry name" value="Ribosomal protein S5 domain 2-like"/>
    <property type="match status" value="1"/>
</dbReference>
<dbReference type="InterPro" id="IPR013750">
    <property type="entry name" value="GHMP_kinase_C_dom"/>
</dbReference>
<comment type="similarity">
    <text evidence="2">Belongs to the beta-RFA-P synthase family.</text>
</comment>
<comment type="function">
    <text evidence="2">Catalyzes the condensation of 4-aminobenzoate (pABA) with 5-phospho-alpha-D-ribose 1-diphosphate (PRPP) to produce beta-ribofuranosylaminobenzene 5'-phosphate (beta-RFA-P).</text>
</comment>
<dbReference type="InterPro" id="IPR020568">
    <property type="entry name" value="Ribosomal_Su5_D2-typ_SF"/>
</dbReference>
<comment type="catalytic activity">
    <reaction evidence="2">
        <text>5-phospho-alpha-D-ribose 1-diphosphate + 4-hydroxybenzoate + H(+) = 4-(beta-D-ribofuranosyl)phenol 5'-phosphate + CO2 + diphosphate</text>
        <dbReference type="Rhea" id="RHEA:48556"/>
        <dbReference type="ChEBI" id="CHEBI:15378"/>
        <dbReference type="ChEBI" id="CHEBI:16526"/>
        <dbReference type="ChEBI" id="CHEBI:17879"/>
        <dbReference type="ChEBI" id="CHEBI:33019"/>
        <dbReference type="ChEBI" id="CHEBI:58017"/>
        <dbReference type="ChEBI" id="CHEBI:82767"/>
        <dbReference type="EC" id="2.4.2.54"/>
    </reaction>
</comment>
<comment type="subunit">
    <text evidence="2">Homodimer.</text>
</comment>
<proteinExistence type="inferred from homology"/>
<evidence type="ECO:0000256" key="1">
    <source>
        <dbReference type="ARBA" id="ARBA00022679"/>
    </source>
</evidence>
<keyword evidence="2" id="KW-0328">Glycosyltransferase</keyword>
<comment type="pathway">
    <text evidence="2">Cofactor biosynthesis; 5,6,7,8-tetrahydromethanopterin biosynthesis.</text>
</comment>
<dbReference type="InterPro" id="IPR014721">
    <property type="entry name" value="Ribsml_uS5_D2-typ_fold_subgr"/>
</dbReference>
<evidence type="ECO:0000313" key="6">
    <source>
        <dbReference type="Proteomes" id="UP000199076"/>
    </source>
</evidence>
<dbReference type="GO" id="GO:0005524">
    <property type="term" value="F:ATP binding"/>
    <property type="evidence" value="ECO:0007669"/>
    <property type="project" value="UniProtKB-UniRule"/>
</dbReference>
<dbReference type="PANTHER" id="PTHR20861">
    <property type="entry name" value="HOMOSERINE/4-DIPHOSPHOCYTIDYL-2-C-METHYL-D-ERYTHRITOL KINASE"/>
    <property type="match status" value="1"/>
</dbReference>
<organism evidence="5 6">
    <name type="scientific">Halorientalis regularis</name>
    <dbReference type="NCBI Taxonomy" id="660518"/>
    <lineage>
        <taxon>Archaea</taxon>
        <taxon>Methanobacteriati</taxon>
        <taxon>Methanobacteriota</taxon>
        <taxon>Stenosarchaea group</taxon>
        <taxon>Halobacteria</taxon>
        <taxon>Halobacteriales</taxon>
        <taxon>Haloarculaceae</taxon>
        <taxon>Halorientalis</taxon>
    </lineage>
</organism>
<dbReference type="STRING" id="660518.SAMN05216218_103306"/>